<dbReference type="PANTHER" id="PTHR31001:SF50">
    <property type="entry name" value="ZN(II)2CYS6 TRANSCRIPTION FACTOR (EUROFUNG)"/>
    <property type="match status" value="1"/>
</dbReference>
<gene>
    <name evidence="6" type="ORF">X797_009916</name>
</gene>
<keyword evidence="2" id="KW-0479">Metal-binding</keyword>
<dbReference type="Pfam" id="PF04082">
    <property type="entry name" value="Fungal_trans"/>
    <property type="match status" value="1"/>
</dbReference>
<dbReference type="Gene3D" id="4.10.240.10">
    <property type="entry name" value="Zn(2)-C6 fungal-type DNA-binding domain"/>
    <property type="match status" value="1"/>
</dbReference>
<evidence type="ECO:0000256" key="2">
    <source>
        <dbReference type="ARBA" id="ARBA00022723"/>
    </source>
</evidence>
<evidence type="ECO:0000256" key="3">
    <source>
        <dbReference type="ARBA" id="ARBA00023242"/>
    </source>
</evidence>
<proteinExistence type="predicted"/>
<evidence type="ECO:0000313" key="7">
    <source>
        <dbReference type="Proteomes" id="UP000030151"/>
    </source>
</evidence>
<dbReference type="HOGENOM" id="CLU_004083_8_1_1"/>
<dbReference type="AlphaFoldDB" id="A0A0A1UNV7"/>
<dbReference type="GO" id="GO:0006351">
    <property type="term" value="P:DNA-templated transcription"/>
    <property type="evidence" value="ECO:0007669"/>
    <property type="project" value="InterPro"/>
</dbReference>
<feature type="domain" description="Zn(2)-C6 fungal-type" evidence="5">
    <location>
        <begin position="106"/>
        <end position="135"/>
    </location>
</feature>
<evidence type="ECO:0000256" key="4">
    <source>
        <dbReference type="SAM" id="MobiDB-lite"/>
    </source>
</evidence>
<name>A0A0A1UNV7_9HYPO</name>
<dbReference type="GO" id="GO:0000981">
    <property type="term" value="F:DNA-binding transcription factor activity, RNA polymerase II-specific"/>
    <property type="evidence" value="ECO:0007669"/>
    <property type="project" value="InterPro"/>
</dbReference>
<evidence type="ECO:0000313" key="6">
    <source>
        <dbReference type="EMBL" id="EXU96998.1"/>
    </source>
</evidence>
<feature type="compositionally biased region" description="Acidic residues" evidence="4">
    <location>
        <begin position="207"/>
        <end position="217"/>
    </location>
</feature>
<dbReference type="PANTHER" id="PTHR31001">
    <property type="entry name" value="UNCHARACTERIZED TRANSCRIPTIONAL REGULATORY PROTEIN"/>
    <property type="match status" value="1"/>
</dbReference>
<dbReference type="GO" id="GO:0005634">
    <property type="term" value="C:nucleus"/>
    <property type="evidence" value="ECO:0007669"/>
    <property type="project" value="UniProtKB-SubCell"/>
</dbReference>
<comment type="caution">
    <text evidence="6">The sequence shown here is derived from an EMBL/GenBank/DDBJ whole genome shotgun (WGS) entry which is preliminary data.</text>
</comment>
<dbReference type="InterPro" id="IPR007219">
    <property type="entry name" value="XnlR_reg_dom"/>
</dbReference>
<dbReference type="SUPFAM" id="SSF57701">
    <property type="entry name" value="Zn2/Cys6 DNA-binding domain"/>
    <property type="match status" value="1"/>
</dbReference>
<dbReference type="eggNOG" id="ENOG502SIT3">
    <property type="taxonomic scope" value="Eukaryota"/>
</dbReference>
<dbReference type="InterPro" id="IPR036864">
    <property type="entry name" value="Zn2-C6_fun-type_DNA-bd_sf"/>
</dbReference>
<dbReference type="InterPro" id="IPR001138">
    <property type="entry name" value="Zn2Cys6_DnaBD"/>
</dbReference>
<dbReference type="InterPro" id="IPR050613">
    <property type="entry name" value="Sec_Metabolite_Reg"/>
</dbReference>
<keyword evidence="3" id="KW-0539">Nucleus</keyword>
<dbReference type="Proteomes" id="UP000030151">
    <property type="component" value="Unassembled WGS sequence"/>
</dbReference>
<dbReference type="OrthoDB" id="435881at2759"/>
<evidence type="ECO:0000259" key="5">
    <source>
        <dbReference type="PROSITE" id="PS50048"/>
    </source>
</evidence>
<comment type="subcellular location">
    <subcellularLocation>
        <location evidence="1">Nucleus</location>
    </subcellularLocation>
</comment>
<dbReference type="CDD" id="cd12148">
    <property type="entry name" value="fungal_TF_MHR"/>
    <property type="match status" value="1"/>
</dbReference>
<protein>
    <submittedName>
        <fullName evidence="6">Zn(2)-Cys(6) zinc finger domain protein</fullName>
    </submittedName>
</protein>
<dbReference type="PROSITE" id="PS00463">
    <property type="entry name" value="ZN2_CY6_FUNGAL_1"/>
    <property type="match status" value="1"/>
</dbReference>
<accession>A0A0A1UNV7</accession>
<dbReference type="Pfam" id="PF00172">
    <property type="entry name" value="Zn_clus"/>
    <property type="match status" value="1"/>
</dbReference>
<dbReference type="SMART" id="SM00066">
    <property type="entry name" value="GAL4"/>
    <property type="match status" value="1"/>
</dbReference>
<feature type="region of interest" description="Disordered" evidence="4">
    <location>
        <begin position="172"/>
        <end position="219"/>
    </location>
</feature>
<reference evidence="6 7" key="1">
    <citation type="submission" date="2014-02" db="EMBL/GenBank/DDBJ databases">
        <title>The genome sequence of the entomopathogenic fungus Metarhizium robertsii ARSEF 2575.</title>
        <authorList>
            <person name="Giuliano Garisto Donzelli B."/>
            <person name="Roe B.A."/>
            <person name="Macmil S.L."/>
            <person name="Krasnoff S.B."/>
            <person name="Gibson D.M."/>
        </authorList>
    </citation>
    <scope>NUCLEOTIDE SEQUENCE [LARGE SCALE GENOMIC DNA]</scope>
    <source>
        <strain evidence="6 7">ARSEF 2575</strain>
    </source>
</reference>
<organism evidence="6 7">
    <name type="scientific">Metarhizium robertsii</name>
    <dbReference type="NCBI Taxonomy" id="568076"/>
    <lineage>
        <taxon>Eukaryota</taxon>
        <taxon>Fungi</taxon>
        <taxon>Dikarya</taxon>
        <taxon>Ascomycota</taxon>
        <taxon>Pezizomycotina</taxon>
        <taxon>Sordariomycetes</taxon>
        <taxon>Hypocreomycetidae</taxon>
        <taxon>Hypocreales</taxon>
        <taxon>Clavicipitaceae</taxon>
        <taxon>Metarhizium</taxon>
    </lineage>
</organism>
<sequence length="824" mass="89929">MVQALHHAGPSDIHVKPELPVCKTVDVGIPATYMYVLVSPTRVCILLLSCSKVLFHLERRTLRVCEHRGCSFVSHSPTPCLMKPEAAPEDGAAAAESAPAGLQPYSCLSCRRRRKKCDRTDPCANCRRAGTECVFVPRRPSTRQYSGAGALERVRYLEGVVQQLRAKLESLTGSHEGGDGASSRGHTASPAQPHAAHEADGVPGLHEEDEDEDEEEMTQLQTEFGQLAVGDGRSRYIVSNFWANLTEKVDGAASILEDLAEEEEARRDQGDEQPTSILGLGPSLADAGPLHPAPDEFAVYWRLYKENCYPIIRVLHMPTVEPVVLRYQGRPGGDMPAGVEALLFAVYFAAVASLPDEECRAALGGDKRVLVGRYKAGMERALARARLLETDEVVVLQAFAVFLGSLRSYCNLRLMWSLTSIAARLAQNMGLHRDGTHFGLPAFVVEARRRLWWTICALDARAAEDSGYRTSMHASGWDTQMPRNLDDADLGPGLAHLPASRVGFTEMAFGMVTSRATAAFQTLQSLSPGTVGPCGRLHTADGLARRAAVITGYQDALQRLFVGHDPADPFYWYTALVSCTLLSKMWLVAYFPSLRLATCGGLPAGVRDGLLVRAVTIIESQVLLYTGLPTARWSWFCLSHVQWYAIAYILTELCARGPGELVDRAWRAIDAVLKADGLTRGGGGGDGGSDGDEFTAHSRLGSLHDFEYRLLNRLLRRAREAHRPASAAMPYRVPGPDDLRSAAHRFDHELASRSAELSSAAAMNHCGAETRGQPPVSPDYLRDQLLASAHDHPFDHLLYGSLQNDVDVAPAHQMPDYPSDKGPL</sequence>
<dbReference type="PROSITE" id="PS50048">
    <property type="entry name" value="ZN2_CY6_FUNGAL_2"/>
    <property type="match status" value="1"/>
</dbReference>
<dbReference type="GO" id="GO:0003677">
    <property type="term" value="F:DNA binding"/>
    <property type="evidence" value="ECO:0007669"/>
    <property type="project" value="InterPro"/>
</dbReference>
<dbReference type="SMART" id="SM00906">
    <property type="entry name" value="Fungal_trans"/>
    <property type="match status" value="1"/>
</dbReference>
<dbReference type="GO" id="GO:0008270">
    <property type="term" value="F:zinc ion binding"/>
    <property type="evidence" value="ECO:0007669"/>
    <property type="project" value="InterPro"/>
</dbReference>
<evidence type="ECO:0000256" key="1">
    <source>
        <dbReference type="ARBA" id="ARBA00004123"/>
    </source>
</evidence>
<dbReference type="EMBL" id="JELW01000042">
    <property type="protein sequence ID" value="EXU96998.1"/>
    <property type="molecule type" value="Genomic_DNA"/>
</dbReference>